<feature type="compositionally biased region" description="Low complexity" evidence="2">
    <location>
        <begin position="164"/>
        <end position="184"/>
    </location>
</feature>
<evidence type="ECO:0000256" key="2">
    <source>
        <dbReference type="SAM" id="MobiDB-lite"/>
    </source>
</evidence>
<accession>A0A6H5J372</accession>
<keyword evidence="1" id="KW-0862">Zinc</keyword>
<dbReference type="InterPro" id="IPR036875">
    <property type="entry name" value="Znf_CCHC_sf"/>
</dbReference>
<dbReference type="OrthoDB" id="8193998at2759"/>
<evidence type="ECO:0000256" key="1">
    <source>
        <dbReference type="PROSITE-ProRule" id="PRU00047"/>
    </source>
</evidence>
<evidence type="ECO:0000313" key="5">
    <source>
        <dbReference type="Proteomes" id="UP000479190"/>
    </source>
</evidence>
<dbReference type="Proteomes" id="UP000479190">
    <property type="component" value="Unassembled WGS sequence"/>
</dbReference>
<dbReference type="SMART" id="SM00343">
    <property type="entry name" value="ZnF_C2HC"/>
    <property type="match status" value="2"/>
</dbReference>
<gene>
    <name evidence="4" type="ORF">TBRA_LOCUS14695</name>
</gene>
<keyword evidence="5" id="KW-1185">Reference proteome</keyword>
<sequence>MEVRIKNPKTLAEAIEIAGETERKLRYRSITGSNITSVGLIGVPLRTEQFVNTNACDDKRVVCQVCEKPGHSARDCYRVKNALLQCSICNKRGHEASTCNRANNDSRDASADSSQQNNNNNNDGSNNNSNNNDNRNNNNRNNYLRNNQRRNSQGYRRSYQKNVHNNNASSQHNDNNGAVNNSNNTVESKNACSSNAAESQKNTGKIFKLVRCPAQSSSVGHSDRSTRWVATINCIGNHENVPIIKWESDQFRVFVSLFYVDTGAEISVVKIDALSAEMQGKICKDIIYTIKGFGNGQYSTLGRVVAHLMGTPIALHVVPADVPIEVHGIIGWDTIDKYQGIVSSADDALIIDESFHPFINVTETVELPPRYRKTIAARVVNNEPVGLVPLQNLGEGILFGNFIGTRTSQGTVLAECINTTDETIIMPRPRVELLPCYAMPYENNKTANEDSVTLSNTCIHSLFSKEKTSEENENLPPGFILHGPERVNKILN</sequence>
<feature type="domain" description="CCHC-type" evidence="3">
    <location>
        <begin position="63"/>
        <end position="76"/>
    </location>
</feature>
<keyword evidence="1" id="KW-0863">Zinc-finger</keyword>
<dbReference type="GO" id="GO:0008270">
    <property type="term" value="F:zinc ion binding"/>
    <property type="evidence" value="ECO:0007669"/>
    <property type="project" value="UniProtKB-KW"/>
</dbReference>
<feature type="compositionally biased region" description="Low complexity" evidence="2">
    <location>
        <begin position="111"/>
        <end position="152"/>
    </location>
</feature>
<proteinExistence type="predicted"/>
<evidence type="ECO:0000259" key="3">
    <source>
        <dbReference type="PROSITE" id="PS50158"/>
    </source>
</evidence>
<evidence type="ECO:0000313" key="4">
    <source>
        <dbReference type="EMBL" id="CAB0043107.1"/>
    </source>
</evidence>
<name>A0A6H5J372_9HYME</name>
<feature type="compositionally biased region" description="Polar residues" evidence="2">
    <location>
        <begin position="185"/>
        <end position="197"/>
    </location>
</feature>
<dbReference type="EMBL" id="CADCXV010001271">
    <property type="protein sequence ID" value="CAB0043107.1"/>
    <property type="molecule type" value="Genomic_DNA"/>
</dbReference>
<organism evidence="4 5">
    <name type="scientific">Trichogramma brassicae</name>
    <dbReference type="NCBI Taxonomy" id="86971"/>
    <lineage>
        <taxon>Eukaryota</taxon>
        <taxon>Metazoa</taxon>
        <taxon>Ecdysozoa</taxon>
        <taxon>Arthropoda</taxon>
        <taxon>Hexapoda</taxon>
        <taxon>Insecta</taxon>
        <taxon>Pterygota</taxon>
        <taxon>Neoptera</taxon>
        <taxon>Endopterygota</taxon>
        <taxon>Hymenoptera</taxon>
        <taxon>Apocrita</taxon>
        <taxon>Proctotrupomorpha</taxon>
        <taxon>Chalcidoidea</taxon>
        <taxon>Trichogrammatidae</taxon>
        <taxon>Trichogramma</taxon>
    </lineage>
</organism>
<dbReference type="PROSITE" id="PS50158">
    <property type="entry name" value="ZF_CCHC"/>
    <property type="match status" value="1"/>
</dbReference>
<protein>
    <recommendedName>
        <fullName evidence="3">CCHC-type domain-containing protein</fullName>
    </recommendedName>
</protein>
<dbReference type="AlphaFoldDB" id="A0A6H5J372"/>
<dbReference type="SUPFAM" id="SSF57756">
    <property type="entry name" value="Retrovirus zinc finger-like domains"/>
    <property type="match status" value="1"/>
</dbReference>
<dbReference type="GO" id="GO:0003676">
    <property type="term" value="F:nucleic acid binding"/>
    <property type="evidence" value="ECO:0007669"/>
    <property type="project" value="InterPro"/>
</dbReference>
<dbReference type="Gene3D" id="4.10.60.10">
    <property type="entry name" value="Zinc finger, CCHC-type"/>
    <property type="match status" value="1"/>
</dbReference>
<reference evidence="4 5" key="1">
    <citation type="submission" date="2020-02" db="EMBL/GenBank/DDBJ databases">
        <authorList>
            <person name="Ferguson B K."/>
        </authorList>
    </citation>
    <scope>NUCLEOTIDE SEQUENCE [LARGE SCALE GENOMIC DNA]</scope>
</reference>
<dbReference type="InterPro" id="IPR001878">
    <property type="entry name" value="Znf_CCHC"/>
</dbReference>
<keyword evidence="1" id="KW-0479">Metal-binding</keyword>
<feature type="region of interest" description="Disordered" evidence="2">
    <location>
        <begin position="96"/>
        <end position="197"/>
    </location>
</feature>